<evidence type="ECO:0000313" key="2">
    <source>
        <dbReference type="Proteomes" id="UP000059847"/>
    </source>
</evidence>
<dbReference type="KEGG" id="pur:AOC03_01330"/>
<dbReference type="AlphaFoldDB" id="A0A0M4U3B0"/>
<name>A0A0M4U3B0_9GAMM</name>
<protein>
    <recommendedName>
        <fullName evidence="3">DUF2511 domain-containing protein</fullName>
    </recommendedName>
</protein>
<dbReference type="RefSeq" id="WP_062533252.1">
    <property type="nucleotide sequence ID" value="NZ_CP012678.1"/>
</dbReference>
<dbReference type="Proteomes" id="UP000059847">
    <property type="component" value="Chromosome"/>
</dbReference>
<evidence type="ECO:0008006" key="3">
    <source>
        <dbReference type="Google" id="ProtNLM"/>
    </source>
</evidence>
<organism evidence="1 2">
    <name type="scientific">Psychrobacter urativorans</name>
    <dbReference type="NCBI Taxonomy" id="45610"/>
    <lineage>
        <taxon>Bacteria</taxon>
        <taxon>Pseudomonadati</taxon>
        <taxon>Pseudomonadota</taxon>
        <taxon>Gammaproteobacteria</taxon>
        <taxon>Moraxellales</taxon>
        <taxon>Moraxellaceae</taxon>
        <taxon>Psychrobacter</taxon>
    </lineage>
</organism>
<dbReference type="STRING" id="45610.AOC03_01330"/>
<keyword evidence="2" id="KW-1185">Reference proteome</keyword>
<accession>A0A0M4U3B0</accession>
<gene>
    <name evidence="1" type="ORF">AOC03_01330</name>
</gene>
<proteinExistence type="predicted"/>
<evidence type="ECO:0000313" key="1">
    <source>
        <dbReference type="EMBL" id="ALF58856.1"/>
    </source>
</evidence>
<dbReference type="PROSITE" id="PS51257">
    <property type="entry name" value="PROKAR_LIPOPROTEIN"/>
    <property type="match status" value="1"/>
</dbReference>
<sequence length="136" mass="14963">MRIDMPRWLISIAVLSLAACTPQDDSYASQFVSGYVAVHEMFWSADHDTPYPFTTSGEISCVYYPTFGIEVYFEPAGYIHESSIGTPLNKAAAESLKQAGMVPNVPYSIKKGADLSDAREIGLQLCDEQMDKIKGV</sequence>
<reference evidence="1 2" key="1">
    <citation type="submission" date="2015-09" db="EMBL/GenBank/DDBJ databases">
        <title>Complete genome of Psychrobacter urativorans R10.10B.</title>
        <authorList>
            <person name="See-Too W.S."/>
            <person name="Chan K.G."/>
        </authorList>
    </citation>
    <scope>NUCLEOTIDE SEQUENCE [LARGE SCALE GENOMIC DNA]</scope>
    <source>
        <strain evidence="1 2">R10.10B</strain>
    </source>
</reference>
<dbReference type="EMBL" id="CP012678">
    <property type="protein sequence ID" value="ALF58856.1"/>
    <property type="molecule type" value="Genomic_DNA"/>
</dbReference>